<evidence type="ECO:0000313" key="2">
    <source>
        <dbReference type="Proteomes" id="UP001497416"/>
    </source>
</evidence>
<dbReference type="SUPFAM" id="SSF53474">
    <property type="entry name" value="alpha/beta-Hydrolases"/>
    <property type="match status" value="1"/>
</dbReference>
<dbReference type="RefSeq" id="WP_348711847.1">
    <property type="nucleotide sequence ID" value="NZ_CAXIXW010000016.1"/>
</dbReference>
<dbReference type="PANTHER" id="PTHR48098:SF6">
    <property type="entry name" value="FERRI-BACILLIBACTIN ESTERASE BESA"/>
    <property type="match status" value="1"/>
</dbReference>
<dbReference type="PANTHER" id="PTHR48098">
    <property type="entry name" value="ENTEROCHELIN ESTERASE-RELATED"/>
    <property type="match status" value="1"/>
</dbReference>
<protein>
    <submittedName>
        <fullName evidence="1">Esterase</fullName>
    </submittedName>
</protein>
<dbReference type="InterPro" id="IPR029058">
    <property type="entry name" value="AB_hydrolase_fold"/>
</dbReference>
<reference evidence="1 2" key="1">
    <citation type="submission" date="2024-05" db="EMBL/GenBank/DDBJ databases">
        <authorList>
            <person name="Duchaud E."/>
        </authorList>
    </citation>
    <scope>NUCLEOTIDE SEQUENCE [LARGE SCALE GENOMIC DNA]</scope>
    <source>
        <strain evidence="1">Ena-SAMPLE-TAB-13-05-2024-13:56:06:370-140302</strain>
    </source>
</reference>
<dbReference type="EMBL" id="CAXIXY010000004">
    <property type="protein sequence ID" value="CAL2084839.1"/>
    <property type="molecule type" value="Genomic_DNA"/>
</dbReference>
<comment type="caution">
    <text evidence="1">The sequence shown here is derived from an EMBL/GenBank/DDBJ whole genome shotgun (WGS) entry which is preliminary data.</text>
</comment>
<accession>A0ABP1ELH5</accession>
<dbReference type="Pfam" id="PF00756">
    <property type="entry name" value="Esterase"/>
    <property type="match status" value="1"/>
</dbReference>
<gene>
    <name evidence="1" type="ORF">T190607A01A_20372</name>
</gene>
<sequence>MKLIKLGICLSLLFASCKSESTKKSNDEEAVINPKTEINFEPVTGVELSGGKLLRAENFPSSYIKQRPVDIWLPDNYSSDKKYSVLYMHDGQMLFDAKTTWNKQEWKVDEWATQLQKDGKVQDFIVVAIHNISDLRWLDLFPEKAFNFIDPQTQQELRNIPMAVEFKFSGDNYLKFIINEVKPFIDSNYSVYTDKAHTFVMGSSMGGLMSMYAISEYPDIFGGAACISTHWLGSMPMANNPYPKALFEYMNANFPQSQDQKVYFDYGDKTLDAHYPQYAKQVDDVLEAKGYNDTNSKNIFFEGADHSENSWNIRLDQPLVFLLGK</sequence>
<proteinExistence type="predicted"/>
<name>A0ABP1ELH5_9FLAO</name>
<dbReference type="Proteomes" id="UP001497416">
    <property type="component" value="Unassembled WGS sequence"/>
</dbReference>
<dbReference type="Gene3D" id="3.40.50.1820">
    <property type="entry name" value="alpha/beta hydrolase"/>
    <property type="match status" value="1"/>
</dbReference>
<dbReference type="PROSITE" id="PS51257">
    <property type="entry name" value="PROKAR_LIPOPROTEIN"/>
    <property type="match status" value="1"/>
</dbReference>
<keyword evidence="2" id="KW-1185">Reference proteome</keyword>
<evidence type="ECO:0000313" key="1">
    <source>
        <dbReference type="EMBL" id="CAL2084839.1"/>
    </source>
</evidence>
<organism evidence="1 2">
    <name type="scientific">Tenacibaculum platacis</name>
    <dbReference type="NCBI Taxonomy" id="3137852"/>
    <lineage>
        <taxon>Bacteria</taxon>
        <taxon>Pseudomonadati</taxon>
        <taxon>Bacteroidota</taxon>
        <taxon>Flavobacteriia</taxon>
        <taxon>Flavobacteriales</taxon>
        <taxon>Flavobacteriaceae</taxon>
        <taxon>Tenacibaculum</taxon>
    </lineage>
</organism>
<dbReference type="InterPro" id="IPR000801">
    <property type="entry name" value="Esterase-like"/>
</dbReference>
<dbReference type="InterPro" id="IPR050583">
    <property type="entry name" value="Mycobacterial_A85_antigen"/>
</dbReference>